<accession>A0A8T1VCM9</accession>
<sequence>MNLPVFILALFVAAMVESTCAIGLGATDLLSTESASSASATGSSASAASSTSETEAPTTIMVLLPDNLAASYSGSGSVMFFAGSVGDDDNNERKSAGSDTVGDEASSAASKGGDGGGHDFLRVCYHTGLKLVLREFTEVFHLRSKTPHDKPLQAG</sequence>
<keyword evidence="2" id="KW-0732">Signal</keyword>
<feature type="chain" id="PRO_5035803803" description="RxLR effector protein" evidence="2">
    <location>
        <begin position="22"/>
        <end position="155"/>
    </location>
</feature>
<reference evidence="3" key="1">
    <citation type="submission" date="2021-02" db="EMBL/GenBank/DDBJ databases">
        <authorList>
            <person name="Palmer J.M."/>
        </authorList>
    </citation>
    <scope>NUCLEOTIDE SEQUENCE</scope>
    <source>
        <strain evidence="3">SCRP734</strain>
    </source>
</reference>
<evidence type="ECO:0000256" key="2">
    <source>
        <dbReference type="SAM" id="SignalP"/>
    </source>
</evidence>
<evidence type="ECO:0000313" key="3">
    <source>
        <dbReference type="EMBL" id="KAG7378821.1"/>
    </source>
</evidence>
<evidence type="ECO:0008006" key="5">
    <source>
        <dbReference type="Google" id="ProtNLM"/>
    </source>
</evidence>
<name>A0A8T1VCM9_9STRA</name>
<comment type="caution">
    <text evidence="3">The sequence shown here is derived from an EMBL/GenBank/DDBJ whole genome shotgun (WGS) entry which is preliminary data.</text>
</comment>
<proteinExistence type="predicted"/>
<dbReference type="EMBL" id="JAGDFM010000393">
    <property type="protein sequence ID" value="KAG7378821.1"/>
    <property type="molecule type" value="Genomic_DNA"/>
</dbReference>
<evidence type="ECO:0000256" key="1">
    <source>
        <dbReference type="SAM" id="MobiDB-lite"/>
    </source>
</evidence>
<feature type="region of interest" description="Disordered" evidence="1">
    <location>
        <begin position="86"/>
        <end position="113"/>
    </location>
</feature>
<dbReference type="AlphaFoldDB" id="A0A8T1VCM9"/>
<organism evidence="3 4">
    <name type="scientific">Phytophthora pseudosyringae</name>
    <dbReference type="NCBI Taxonomy" id="221518"/>
    <lineage>
        <taxon>Eukaryota</taxon>
        <taxon>Sar</taxon>
        <taxon>Stramenopiles</taxon>
        <taxon>Oomycota</taxon>
        <taxon>Peronosporomycetes</taxon>
        <taxon>Peronosporales</taxon>
        <taxon>Peronosporaceae</taxon>
        <taxon>Phytophthora</taxon>
    </lineage>
</organism>
<evidence type="ECO:0000313" key="4">
    <source>
        <dbReference type="Proteomes" id="UP000694044"/>
    </source>
</evidence>
<gene>
    <name evidence="3" type="ORF">PHYPSEUDO_009446</name>
</gene>
<protein>
    <recommendedName>
        <fullName evidence="5">RxLR effector protein</fullName>
    </recommendedName>
</protein>
<dbReference type="Proteomes" id="UP000694044">
    <property type="component" value="Unassembled WGS sequence"/>
</dbReference>
<keyword evidence="4" id="KW-1185">Reference proteome</keyword>
<feature type="signal peptide" evidence="2">
    <location>
        <begin position="1"/>
        <end position="21"/>
    </location>
</feature>